<keyword evidence="4" id="KW-1185">Reference proteome</keyword>
<name>A0A8S1ML68_PARPR</name>
<dbReference type="EMBL" id="CAJJDM010000067">
    <property type="protein sequence ID" value="CAD8081178.1"/>
    <property type="molecule type" value="Genomic_DNA"/>
</dbReference>
<dbReference type="AlphaFoldDB" id="A0A8S1ML68"/>
<dbReference type="PANTHER" id="PTHR10539:SF0">
    <property type="entry name" value="26S PROTEASOME NON-ATPASE REGULATORY SUBUNIT 13"/>
    <property type="match status" value="1"/>
</dbReference>
<evidence type="ECO:0000256" key="1">
    <source>
        <dbReference type="ARBA" id="ARBA00022942"/>
    </source>
</evidence>
<proteinExistence type="predicted"/>
<dbReference type="PROSITE" id="PS50250">
    <property type="entry name" value="PCI"/>
    <property type="match status" value="1"/>
</dbReference>
<dbReference type="GO" id="GO:0005634">
    <property type="term" value="C:nucleus"/>
    <property type="evidence" value="ECO:0007669"/>
    <property type="project" value="TreeGrafter"/>
</dbReference>
<evidence type="ECO:0000313" key="3">
    <source>
        <dbReference type="EMBL" id="CAD8081178.1"/>
    </source>
</evidence>
<sequence>MSILNQHQCTFPHLLTIIDSMRVYHESKLWKQLSDQLLIYIKDPQVNQGTHLKDLFEGFVKKFYQEIDEMKLVRFLIKAAEQYGDFQSRIDFLKQFKLDEQPQLVIDILIAFFKLQLGKLQEVDELLKQYKQASEKIQEVDPLVYSMLYYLAYNFYKIKNVYEEFYVNALQYLAYTNDQDMLQEQKVQLSYEMALAVLISPNIYNFSELLQQPVLVSLKESAQYNWVYQLLDIFNRGSVRELNSFQWNEERKGVIPNFQILNEKIRIMAFLELAFSLPKNNRVCTFEELAQVSELPLSDIERLVMRTISKGLVKGRINQVKQTITISYVVPRVLTMDKIEIINKKFGNWEKSLNVFLKEVEDVRKTFN</sequence>
<dbReference type="GO" id="GO:0005829">
    <property type="term" value="C:cytosol"/>
    <property type="evidence" value="ECO:0007669"/>
    <property type="project" value="TreeGrafter"/>
</dbReference>
<dbReference type="SMART" id="SM00088">
    <property type="entry name" value="PINT"/>
    <property type="match status" value="1"/>
</dbReference>
<organism evidence="3 4">
    <name type="scientific">Paramecium primaurelia</name>
    <dbReference type="NCBI Taxonomy" id="5886"/>
    <lineage>
        <taxon>Eukaryota</taxon>
        <taxon>Sar</taxon>
        <taxon>Alveolata</taxon>
        <taxon>Ciliophora</taxon>
        <taxon>Intramacronucleata</taxon>
        <taxon>Oligohymenophorea</taxon>
        <taxon>Peniculida</taxon>
        <taxon>Parameciidae</taxon>
        <taxon>Paramecium</taxon>
    </lineage>
</organism>
<dbReference type="Pfam" id="PF01399">
    <property type="entry name" value="PCI"/>
    <property type="match status" value="1"/>
</dbReference>
<dbReference type="GO" id="GO:0005198">
    <property type="term" value="F:structural molecule activity"/>
    <property type="evidence" value="ECO:0007669"/>
    <property type="project" value="TreeGrafter"/>
</dbReference>
<dbReference type="OMA" id="ANKRTIT"/>
<gene>
    <name evidence="3" type="ORF">PPRIM_AZ9-3.1.T0650090</name>
</gene>
<comment type="caution">
    <text evidence="3">The sequence shown here is derived from an EMBL/GenBank/DDBJ whole genome shotgun (WGS) entry which is preliminary data.</text>
</comment>
<protein>
    <recommendedName>
        <fullName evidence="2">PCI domain-containing protein</fullName>
    </recommendedName>
</protein>
<keyword evidence="1" id="KW-0647">Proteasome</keyword>
<dbReference type="Proteomes" id="UP000688137">
    <property type="component" value="Unassembled WGS sequence"/>
</dbReference>
<dbReference type="InterPro" id="IPR000717">
    <property type="entry name" value="PCI_dom"/>
</dbReference>
<dbReference type="GO" id="GO:0008541">
    <property type="term" value="C:proteasome regulatory particle, lid subcomplex"/>
    <property type="evidence" value="ECO:0007669"/>
    <property type="project" value="TreeGrafter"/>
</dbReference>
<evidence type="ECO:0000313" key="4">
    <source>
        <dbReference type="Proteomes" id="UP000688137"/>
    </source>
</evidence>
<feature type="domain" description="PCI" evidence="2">
    <location>
        <begin position="163"/>
        <end position="331"/>
    </location>
</feature>
<evidence type="ECO:0000259" key="2">
    <source>
        <dbReference type="PROSITE" id="PS50250"/>
    </source>
</evidence>
<dbReference type="InterPro" id="IPR035298">
    <property type="entry name" value="PSMD13"/>
</dbReference>
<accession>A0A8S1ML68</accession>
<reference evidence="3" key="1">
    <citation type="submission" date="2021-01" db="EMBL/GenBank/DDBJ databases">
        <authorList>
            <consortium name="Genoscope - CEA"/>
            <person name="William W."/>
        </authorList>
    </citation>
    <scope>NUCLEOTIDE SEQUENCE</scope>
</reference>
<dbReference type="InterPro" id="IPR054179">
    <property type="entry name" value="PSD13_N"/>
</dbReference>
<dbReference type="PANTHER" id="PTHR10539">
    <property type="entry name" value="26S PROTEASOME NON-ATPASE REGULATORY SUBUNIT 13"/>
    <property type="match status" value="1"/>
</dbReference>
<dbReference type="Pfam" id="PF22037">
    <property type="entry name" value="PSD13_N"/>
    <property type="match status" value="1"/>
</dbReference>
<dbReference type="GO" id="GO:0006511">
    <property type="term" value="P:ubiquitin-dependent protein catabolic process"/>
    <property type="evidence" value="ECO:0007669"/>
    <property type="project" value="TreeGrafter"/>
</dbReference>